<evidence type="ECO:0000256" key="4">
    <source>
        <dbReference type="ARBA" id="ARBA00065440"/>
    </source>
</evidence>
<dbReference type="InterPro" id="IPR021133">
    <property type="entry name" value="HEAT_type_2"/>
</dbReference>
<reference evidence="9" key="1">
    <citation type="submission" date="2022-12" db="EMBL/GenBank/DDBJ databases">
        <authorList>
            <person name="Alioto T."/>
            <person name="Alioto T."/>
            <person name="Gomez Garrido J."/>
        </authorList>
    </citation>
    <scope>NUCLEOTIDE SEQUENCE</scope>
</reference>
<evidence type="ECO:0000256" key="1">
    <source>
        <dbReference type="ARBA" id="ARBA00022553"/>
    </source>
</evidence>
<dbReference type="AlphaFoldDB" id="A0AA35KK66"/>
<sequence>KQSYERKGIADHQSPQSTLQMAHDLSLLQEDLQEEIDGFGVDDYSSESDVIIIPSALDFVSQDEMLTPLGRLDKYAASENIFNRQMVARSLLDTLKEVSDDERDCIAVLERVSRLADDSEPTVRAELMEQVPHIAMFCQENRPSIPYAFSKYLLPIVVRYLADQNNQVRKTSQAALLVLLEQELIERYDVEAKVCPVLVELTAPDSNDDVKTEAVAIMCKMASMVGKDITERLILPRFCEMCCDCRMFHVRKVCAANFGDICSVVGQQATEEMLLPRFFQLCSDNVWGVRKACAECFMAVSCATSQEVRRTKLSTLFINLISDPSRWVRQAAFQSLGPFISTFANPSSSGQFFKEEECKNTEDRNLAEEHSNERIVDTEDIPTHDVQSQTELPLDADESDFAETLENDKEESNSMLVHSLPETMFHCTSSSESCQEAANKNEQSFDCCSIAVLPAPAPSSQEKPLSDQELYNSFNFWRTPLPKIDIDLELQETAETLDSETQEGEQEVVASASSNVTMATRKELEEMIENLEPHIDDPDVKAQVEVLSAALRASSLDPQEETTAGIGKSVDSQNELSIKDHLSFTSIQDDPVPLINDTAEDIVESALRYIHNDSDFSTNSSFSPEEEKKSKIQDIVPQALLDQYLSMTDPSRAQTVDTEIAKHCAYSLPGVALTLGRQNWHCLKDTYETLASDMQWKVRRTLAFSIHELAVILGDQLTAGDLVPVFNGFLKDLDEVRIGVLKHLHDFLKLLHPDKRREYLYQLQEFLVTDNSRNWRFRAELAEQLILLLDLYSARDIYDYLRPIALSLCADKVSSVRWISFKLVSEMVKKLYSAPPPTFVVDLMNELVETFCRCQKWSGRQTFAFICQTIIEDDCLPMDQFAEHLLPHLLLLASDRVPNVRVLLAKTLRQTLLEKEYFLTCVSAHQEAVEQTIVALQMDNDNDVKYFASIHPASTKIADDAMSTASSTY</sequence>
<dbReference type="GO" id="GO:0019888">
    <property type="term" value="F:protein phosphatase regulator activity"/>
    <property type="evidence" value="ECO:0007669"/>
    <property type="project" value="TreeGrafter"/>
</dbReference>
<dbReference type="InterPro" id="IPR051023">
    <property type="entry name" value="PP2A_Regulatory_Subunit_A"/>
</dbReference>
<feature type="non-terminal residue" evidence="9">
    <location>
        <position position="1"/>
    </location>
</feature>
<keyword evidence="2" id="KW-0677">Repeat</keyword>
<evidence type="ECO:0000256" key="5">
    <source>
        <dbReference type="ARBA" id="ARBA00068943"/>
    </source>
</evidence>
<dbReference type="EMBL" id="OX395132">
    <property type="protein sequence ID" value="CAI5779735.1"/>
    <property type="molecule type" value="Genomic_DNA"/>
</dbReference>
<dbReference type="FunFam" id="1.25.10.10:FF:000161">
    <property type="entry name" value="serine/threonine-protein phosphatase 4 regulatory subunit 1"/>
    <property type="match status" value="1"/>
</dbReference>
<comment type="subunit">
    <text evidence="4">Serine/threonine-protein phosphatase 4 (PP4) occurs in different assemblies of the catalytic and one or more regulatory subunits. Component of the PP4 complex PPP4C-PPP4R1. Interacts with HDAC3.</text>
</comment>
<feature type="domain" description="Phosphatase 2A Regulatory Subunit A helical" evidence="8">
    <location>
        <begin position="86"/>
        <end position="340"/>
    </location>
</feature>
<feature type="domain" description="Putative WW-binding" evidence="7">
    <location>
        <begin position="471"/>
        <end position="507"/>
    </location>
</feature>
<dbReference type="SUPFAM" id="SSF48371">
    <property type="entry name" value="ARM repeat"/>
    <property type="match status" value="1"/>
</dbReference>
<dbReference type="InterPro" id="IPR016024">
    <property type="entry name" value="ARM-type_fold"/>
</dbReference>
<evidence type="ECO:0000259" key="7">
    <source>
        <dbReference type="Pfam" id="PF15017"/>
    </source>
</evidence>
<gene>
    <name evidence="9" type="ORF">PODLI_1B023820</name>
</gene>
<keyword evidence="10" id="KW-1185">Reference proteome</keyword>
<dbReference type="FunFam" id="1.25.10.10:FF:000156">
    <property type="entry name" value="Serine/threonine-protein phosphatase 4 regulatory subunit 1"/>
    <property type="match status" value="1"/>
</dbReference>
<feature type="repeat" description="HEAT" evidence="6">
    <location>
        <begin position="194"/>
        <end position="233"/>
    </location>
</feature>
<dbReference type="Pfam" id="PF15017">
    <property type="entry name" value="WRNPLPNID"/>
    <property type="match status" value="1"/>
</dbReference>
<evidence type="ECO:0000256" key="2">
    <source>
        <dbReference type="ARBA" id="ARBA00022737"/>
    </source>
</evidence>
<keyword evidence="1" id="KW-0597">Phosphoprotein</keyword>
<dbReference type="Pfam" id="PF22956">
    <property type="entry name" value="VPS15-like_hel"/>
    <property type="match status" value="1"/>
</dbReference>
<protein>
    <recommendedName>
        <fullName evidence="5">Serine/threonine-protein phosphatase 4 regulatory subunit 1</fullName>
    </recommendedName>
</protein>
<comment type="function">
    <text evidence="3">Regulatory subunit of serine/threonine-protein phosphatase 4. May play a role in regulation of cell division in renal glomeruli. The PPP4C-PPP4R1 PP4 complex may play a role in dephosphorylation and regulation of HDAC3. Plays a role in the inhibition of TNF-induced NF-kappa-B activation by regulating the dephosphorylation of TRAF2.</text>
</comment>
<dbReference type="PROSITE" id="PS50077">
    <property type="entry name" value="HEAT_REPEAT"/>
    <property type="match status" value="1"/>
</dbReference>
<evidence type="ECO:0000256" key="3">
    <source>
        <dbReference type="ARBA" id="ARBA00054228"/>
    </source>
</evidence>
<evidence type="ECO:0000313" key="10">
    <source>
        <dbReference type="Proteomes" id="UP001178461"/>
    </source>
</evidence>
<organism evidence="9 10">
    <name type="scientific">Podarcis lilfordi</name>
    <name type="common">Lilford's wall lizard</name>
    <dbReference type="NCBI Taxonomy" id="74358"/>
    <lineage>
        <taxon>Eukaryota</taxon>
        <taxon>Metazoa</taxon>
        <taxon>Chordata</taxon>
        <taxon>Craniata</taxon>
        <taxon>Vertebrata</taxon>
        <taxon>Euteleostomi</taxon>
        <taxon>Lepidosauria</taxon>
        <taxon>Squamata</taxon>
        <taxon>Bifurcata</taxon>
        <taxon>Unidentata</taxon>
        <taxon>Episquamata</taxon>
        <taxon>Laterata</taxon>
        <taxon>Lacertibaenia</taxon>
        <taxon>Lacertidae</taxon>
        <taxon>Podarcis</taxon>
    </lineage>
</organism>
<dbReference type="GO" id="GO:0005737">
    <property type="term" value="C:cytoplasm"/>
    <property type="evidence" value="ECO:0007669"/>
    <property type="project" value="TreeGrafter"/>
</dbReference>
<dbReference type="InterPro" id="IPR011989">
    <property type="entry name" value="ARM-like"/>
</dbReference>
<evidence type="ECO:0000259" key="8">
    <source>
        <dbReference type="Pfam" id="PF22956"/>
    </source>
</evidence>
<evidence type="ECO:0000313" key="9">
    <source>
        <dbReference type="EMBL" id="CAI5779735.1"/>
    </source>
</evidence>
<accession>A0AA35KK66</accession>
<dbReference type="PANTHER" id="PTHR10648">
    <property type="entry name" value="SERINE/THREONINE-PROTEIN PHOSPHATASE PP2A 65 KDA REGULATORY SUBUNIT"/>
    <property type="match status" value="1"/>
</dbReference>
<dbReference type="InterPro" id="IPR033461">
    <property type="entry name" value="WRNPLPNID"/>
</dbReference>
<name>A0AA35KK66_9SAUR</name>
<proteinExistence type="predicted"/>
<dbReference type="PANTHER" id="PTHR10648:SF8">
    <property type="entry name" value="SERINE_THREONINE-PROTEIN PHOSPHATASE 4 REGULATORY SUBUNIT 1"/>
    <property type="match status" value="1"/>
</dbReference>
<evidence type="ECO:0000256" key="6">
    <source>
        <dbReference type="PROSITE-ProRule" id="PRU00103"/>
    </source>
</evidence>
<dbReference type="InterPro" id="IPR055231">
    <property type="entry name" value="2AA_helical"/>
</dbReference>
<dbReference type="Gene3D" id="1.25.10.10">
    <property type="entry name" value="Leucine-rich Repeat Variant"/>
    <property type="match status" value="3"/>
</dbReference>
<dbReference type="Proteomes" id="UP001178461">
    <property type="component" value="Chromosome 7"/>
</dbReference>